<feature type="chain" id="PRO_5043481953" description="PepSY domain-containing protein" evidence="1">
    <location>
        <begin position="25"/>
        <end position="103"/>
    </location>
</feature>
<dbReference type="Gene3D" id="3.10.450.40">
    <property type="match status" value="1"/>
</dbReference>
<gene>
    <name evidence="2" type="ORF">ABS361_17830</name>
</gene>
<evidence type="ECO:0008006" key="3">
    <source>
        <dbReference type="Google" id="ProtNLM"/>
    </source>
</evidence>
<accession>A0AAU7X759</accession>
<proteinExistence type="predicted"/>
<sequence>MIIPTPFAAALLCCSLASATAAHADGLGPEDALRGVDRGQIRPLGQILAAAGVDEQRSRLVEISLVTERSRLVYTVTVLSENGRYRVLKLDAATAKILTEETK</sequence>
<dbReference type="AlphaFoldDB" id="A0AAU7X759"/>
<keyword evidence="1" id="KW-0732">Signal</keyword>
<dbReference type="EMBL" id="CP158568">
    <property type="protein sequence ID" value="XBY43901.1"/>
    <property type="molecule type" value="Genomic_DNA"/>
</dbReference>
<dbReference type="RefSeq" id="WP_407048999.1">
    <property type="nucleotide sequence ID" value="NZ_CP158568.1"/>
</dbReference>
<evidence type="ECO:0000256" key="1">
    <source>
        <dbReference type="SAM" id="SignalP"/>
    </source>
</evidence>
<feature type="signal peptide" evidence="1">
    <location>
        <begin position="1"/>
        <end position="24"/>
    </location>
</feature>
<protein>
    <recommendedName>
        <fullName evidence="3">PepSY domain-containing protein</fullName>
    </recommendedName>
</protein>
<evidence type="ECO:0000313" key="2">
    <source>
        <dbReference type="EMBL" id="XBY43901.1"/>
    </source>
</evidence>
<dbReference type="KEGG" id="mflg:ABS361_17830"/>
<reference evidence="2" key="1">
    <citation type="submission" date="2024-06" db="EMBL/GenBank/DDBJ databases">
        <title>Methylostella associata gen. nov., sp. nov., a novel Ancalomicrobiaceae-affiliated facultatively methylotrophic bacteria that feed on methanotrophs of the genus Methylococcus.</title>
        <authorList>
            <person name="Saltykova V."/>
            <person name="Danilova O.V."/>
            <person name="Oshkin I.Y."/>
            <person name="Belova S.E."/>
            <person name="Pimenov N.V."/>
            <person name="Dedysh S.N."/>
        </authorList>
    </citation>
    <scope>NUCLEOTIDE SEQUENCE</scope>
    <source>
        <strain evidence="2">S20</strain>
    </source>
</reference>
<organism evidence="2">
    <name type="scientific">Methyloraptor flagellatus</name>
    <dbReference type="NCBI Taxonomy" id="3162530"/>
    <lineage>
        <taxon>Bacteria</taxon>
        <taxon>Pseudomonadati</taxon>
        <taxon>Pseudomonadota</taxon>
        <taxon>Alphaproteobacteria</taxon>
        <taxon>Hyphomicrobiales</taxon>
        <taxon>Ancalomicrobiaceae</taxon>
        <taxon>Methyloraptor</taxon>
    </lineage>
</organism>
<name>A0AAU7X759_9HYPH</name>